<dbReference type="GO" id="GO:0004252">
    <property type="term" value="F:serine-type endopeptidase activity"/>
    <property type="evidence" value="ECO:0007669"/>
    <property type="project" value="InterPro"/>
</dbReference>
<dbReference type="Gene3D" id="1.25.40.1040">
    <property type="match status" value="1"/>
</dbReference>
<dbReference type="PANTHER" id="PTHR43019:SF23">
    <property type="entry name" value="PROTEASE DO-LIKE 5, CHLOROPLASTIC"/>
    <property type="match status" value="1"/>
</dbReference>
<dbReference type="InterPro" id="IPR013105">
    <property type="entry name" value="TPR_2"/>
</dbReference>
<dbReference type="HOGENOM" id="CLU_648311_0_0_2"/>
<dbReference type="InterPro" id="IPR001940">
    <property type="entry name" value="Peptidase_S1C"/>
</dbReference>
<dbReference type="InterPro" id="IPR009003">
    <property type="entry name" value="Peptidase_S1_PA"/>
</dbReference>
<dbReference type="SUPFAM" id="SSF48452">
    <property type="entry name" value="TPR-like"/>
    <property type="match status" value="1"/>
</dbReference>
<sequence length="423" mass="46749">MVLKLHPTKSRAGQIKASNPPHSWTGRTIIPSIEENIYRFNHRTGHTVGRRYDVMGKVRAVLTLSLAICLGLTTVCLASEEVSSLVKQVMPGVVLIQTYDSNGNELGQGSGFIISKDGGIVTCYHVMRGYSTAIVTTSDEKKFQVRNVTALNKSDDLARISLSVDNHSFSNLNVNTTTPEVGQDIIAIGGPLGLAKTVSEGIVSAIRNNTIQITAPISPGSSGGPVFNMRGEVIGIASSQMKNGQNLNFAIPAYLISTMQQASAEKVKELLEPYSEVESFDADTPLWKTLGYQSEDAFLKVKGTRTLSGAYIYYCMDQLYFKNKYKETIQCCDYILDEDPSFHLAWNMKGLALYYLTRYEEALSCFNESIELDPSMGAYWQNKGAALKKLHRYAEAKEAFAKRGNNIWKEEEPVMVFPGNMKI</sequence>
<keyword evidence="6" id="KW-1185">Reference proteome</keyword>
<gene>
    <name evidence="5" type="ordered locus">MCON_1750</name>
</gene>
<reference evidence="5 6" key="1">
    <citation type="journal article" date="2011" name="J. Bacteriol.">
        <title>Complete genome sequence of Methanosaeta concilii, a specialist in aceticlastic methanogenesis.</title>
        <authorList>
            <person name="Barber R.D."/>
            <person name="Zhang L."/>
            <person name="Harnack M."/>
            <person name="Olson M.V."/>
            <person name="Kaul R."/>
            <person name="Ingram-Smith C."/>
            <person name="Smith K.S."/>
        </authorList>
    </citation>
    <scope>NUCLEOTIDE SEQUENCE [LARGE SCALE GENOMIC DNA]</scope>
    <source>
        <strain evidence="6">ATCC 5969 / DSM 3671 / JCM 10134 / NBRC 103675 / OCM 69 / GP-6</strain>
    </source>
</reference>
<dbReference type="InterPro" id="IPR011990">
    <property type="entry name" value="TPR-like_helical_dom_sf"/>
</dbReference>
<feature type="repeat" description="TPR" evidence="3">
    <location>
        <begin position="343"/>
        <end position="376"/>
    </location>
</feature>
<dbReference type="STRING" id="990316.MCON_1750"/>
<evidence type="ECO:0000256" key="1">
    <source>
        <dbReference type="ARBA" id="ARBA00022737"/>
    </source>
</evidence>
<evidence type="ECO:0000256" key="2">
    <source>
        <dbReference type="ARBA" id="ARBA00022803"/>
    </source>
</evidence>
<accession>F4BVD0</accession>
<evidence type="ECO:0000313" key="6">
    <source>
        <dbReference type="Proteomes" id="UP000007807"/>
    </source>
</evidence>
<dbReference type="Pfam" id="PF13365">
    <property type="entry name" value="Trypsin_2"/>
    <property type="match status" value="1"/>
</dbReference>
<dbReference type="Proteomes" id="UP000007807">
    <property type="component" value="Chromosome"/>
</dbReference>
<evidence type="ECO:0000313" key="5">
    <source>
        <dbReference type="EMBL" id="AEB68364.1"/>
    </source>
</evidence>
<dbReference type="SUPFAM" id="SSF50494">
    <property type="entry name" value="Trypsin-like serine proteases"/>
    <property type="match status" value="1"/>
</dbReference>
<feature type="region of interest" description="Disordered" evidence="4">
    <location>
        <begin position="1"/>
        <end position="20"/>
    </location>
</feature>
<dbReference type="PROSITE" id="PS50005">
    <property type="entry name" value="TPR"/>
    <property type="match status" value="1"/>
</dbReference>
<dbReference type="InterPro" id="IPR019734">
    <property type="entry name" value="TPR_rpt"/>
</dbReference>
<dbReference type="Gene3D" id="2.40.10.10">
    <property type="entry name" value="Trypsin-like serine proteases"/>
    <property type="match status" value="2"/>
</dbReference>
<name>F4BVD0_METSG</name>
<dbReference type="Pfam" id="PF07719">
    <property type="entry name" value="TPR_2"/>
    <property type="match status" value="1"/>
</dbReference>
<dbReference type="PRINTS" id="PR00834">
    <property type="entry name" value="PROTEASES2C"/>
</dbReference>
<dbReference type="InterPro" id="IPR043504">
    <property type="entry name" value="Peptidase_S1_PA_chymotrypsin"/>
</dbReference>
<dbReference type="EMBL" id="CP002565">
    <property type="protein sequence ID" value="AEB68364.1"/>
    <property type="molecule type" value="Genomic_DNA"/>
</dbReference>
<dbReference type="InParanoid" id="F4BVD0"/>
<dbReference type="GO" id="GO:0006508">
    <property type="term" value="P:proteolysis"/>
    <property type="evidence" value="ECO:0007669"/>
    <property type="project" value="InterPro"/>
</dbReference>
<keyword evidence="1" id="KW-0677">Repeat</keyword>
<organism evidence="5 6">
    <name type="scientific">Methanothrix soehngenii (strain ATCC 5969 / DSM 3671 / JCM 10134 / NBRC 103675 / OCM 69 / GP-6)</name>
    <name type="common">Methanosaeta concilii</name>
    <dbReference type="NCBI Taxonomy" id="990316"/>
    <lineage>
        <taxon>Archaea</taxon>
        <taxon>Methanobacteriati</taxon>
        <taxon>Methanobacteriota</taxon>
        <taxon>Stenosarchaea group</taxon>
        <taxon>Methanomicrobia</taxon>
        <taxon>Methanotrichales</taxon>
        <taxon>Methanotrichaceae</taxon>
        <taxon>Methanothrix</taxon>
    </lineage>
</organism>
<keyword evidence="2 3" id="KW-0802">TPR repeat</keyword>
<evidence type="ECO:0000256" key="3">
    <source>
        <dbReference type="PROSITE-ProRule" id="PRU00339"/>
    </source>
</evidence>
<dbReference type="PANTHER" id="PTHR43019">
    <property type="entry name" value="SERINE ENDOPROTEASE DEGS"/>
    <property type="match status" value="1"/>
</dbReference>
<proteinExistence type="predicted"/>
<dbReference type="AlphaFoldDB" id="F4BVD0"/>
<protein>
    <submittedName>
        <fullName evidence="5">Uncharacterized protein</fullName>
    </submittedName>
</protein>
<evidence type="ECO:0000256" key="4">
    <source>
        <dbReference type="SAM" id="MobiDB-lite"/>
    </source>
</evidence>
<dbReference type="KEGG" id="mcj:MCON_1750"/>
<dbReference type="SMART" id="SM00028">
    <property type="entry name" value="TPR"/>
    <property type="match status" value="3"/>
</dbReference>